<keyword evidence="2" id="KW-1185">Reference proteome</keyword>
<dbReference type="Pfam" id="PF13578">
    <property type="entry name" value="Methyltransf_24"/>
    <property type="match status" value="1"/>
</dbReference>
<accession>A0AAN4VWV5</accession>
<dbReference type="AlphaFoldDB" id="A0AAN4VWV5"/>
<sequence length="258" mass="30103">MSLHSALHFIRHFLLAVDRHSLQGSFAFRLFEQTQGKPLPAQPAIEQIRKQLLQDPTLISFHDLGAKSGHRTTSIQKIAQSSLSSFRMSVFFRRLLDWRKAKTVLELGTSLGINAAYLAQNADRQLYTFEGIPEIGQIAQKNWEKLQIHNIQLIPGNIDESLPQWLTEKQAKIDIAFIDANHTYAATMRYFEQLLPFLHEDSLLIFDDLYYSKAMTQAWEEIKAHPKVHCAFDYYRFGILSFSPRQNPKSYRMEFRWW</sequence>
<evidence type="ECO:0000313" key="2">
    <source>
        <dbReference type="Proteomes" id="UP001310022"/>
    </source>
</evidence>
<dbReference type="EMBL" id="BQKE01000001">
    <property type="protein sequence ID" value="GJM60392.1"/>
    <property type="molecule type" value="Genomic_DNA"/>
</dbReference>
<organism evidence="1 2">
    <name type="scientific">Persicobacter diffluens</name>
    <dbReference type="NCBI Taxonomy" id="981"/>
    <lineage>
        <taxon>Bacteria</taxon>
        <taxon>Pseudomonadati</taxon>
        <taxon>Bacteroidota</taxon>
        <taxon>Cytophagia</taxon>
        <taxon>Cytophagales</taxon>
        <taxon>Persicobacteraceae</taxon>
        <taxon>Persicobacter</taxon>
    </lineage>
</organism>
<dbReference type="RefSeq" id="WP_338236157.1">
    <property type="nucleotide sequence ID" value="NZ_BQKE01000001.1"/>
</dbReference>
<comment type="caution">
    <text evidence="1">The sequence shown here is derived from an EMBL/GenBank/DDBJ whole genome shotgun (WGS) entry which is preliminary data.</text>
</comment>
<dbReference type="Gene3D" id="3.40.50.150">
    <property type="entry name" value="Vaccinia Virus protein VP39"/>
    <property type="match status" value="1"/>
</dbReference>
<protein>
    <submittedName>
        <fullName evidence="1">O-methyltransferase</fullName>
    </submittedName>
</protein>
<gene>
    <name evidence="1" type="ORF">PEDI_09440</name>
</gene>
<dbReference type="CDD" id="cd02440">
    <property type="entry name" value="AdoMet_MTases"/>
    <property type="match status" value="1"/>
</dbReference>
<dbReference type="Proteomes" id="UP001310022">
    <property type="component" value="Unassembled WGS sequence"/>
</dbReference>
<dbReference type="SUPFAM" id="SSF53335">
    <property type="entry name" value="S-adenosyl-L-methionine-dependent methyltransferases"/>
    <property type="match status" value="1"/>
</dbReference>
<proteinExistence type="predicted"/>
<dbReference type="InterPro" id="IPR029063">
    <property type="entry name" value="SAM-dependent_MTases_sf"/>
</dbReference>
<reference evidence="1 2" key="1">
    <citation type="submission" date="2021-12" db="EMBL/GenBank/DDBJ databases">
        <title>Genome sequencing of bacteria with rrn-lacking chromosome and rrn-plasmid.</title>
        <authorList>
            <person name="Anda M."/>
            <person name="Iwasaki W."/>
        </authorList>
    </citation>
    <scope>NUCLEOTIDE SEQUENCE [LARGE SCALE GENOMIC DNA]</scope>
    <source>
        <strain evidence="1 2">NBRC 15940</strain>
    </source>
</reference>
<evidence type="ECO:0000313" key="1">
    <source>
        <dbReference type="EMBL" id="GJM60392.1"/>
    </source>
</evidence>
<name>A0AAN4VWV5_9BACT</name>